<keyword evidence="1" id="KW-1133">Transmembrane helix</keyword>
<evidence type="ECO:0000313" key="2">
    <source>
        <dbReference type="EMBL" id="MFC4376981.1"/>
    </source>
</evidence>
<evidence type="ECO:0000256" key="1">
    <source>
        <dbReference type="SAM" id="Phobius"/>
    </source>
</evidence>
<keyword evidence="1" id="KW-0812">Transmembrane</keyword>
<dbReference type="Proteomes" id="UP001595844">
    <property type="component" value="Unassembled WGS sequence"/>
</dbReference>
<comment type="caution">
    <text evidence="2">The sequence shown here is derived from an EMBL/GenBank/DDBJ whole genome shotgun (WGS) entry which is preliminary data.</text>
</comment>
<dbReference type="RefSeq" id="WP_378566817.1">
    <property type="nucleotide sequence ID" value="NZ_JBHSDL010000028.1"/>
</dbReference>
<gene>
    <name evidence="2" type="ORF">ACFO5K_23105</name>
</gene>
<keyword evidence="3" id="KW-1185">Reference proteome</keyword>
<reference evidence="3" key="1">
    <citation type="journal article" date="2019" name="Int. J. Syst. Evol. Microbiol.">
        <title>The Global Catalogue of Microorganisms (GCM) 10K type strain sequencing project: providing services to taxonomists for standard genome sequencing and annotation.</title>
        <authorList>
            <consortium name="The Broad Institute Genomics Platform"/>
            <consortium name="The Broad Institute Genome Sequencing Center for Infectious Disease"/>
            <person name="Wu L."/>
            <person name="Ma J."/>
        </authorList>
    </citation>
    <scope>NUCLEOTIDE SEQUENCE [LARGE SCALE GENOMIC DNA]</scope>
    <source>
        <strain evidence="3">IBRC-M 10490</strain>
    </source>
</reference>
<protein>
    <recommendedName>
        <fullName evidence="4">RDD family protein</fullName>
    </recommendedName>
</protein>
<evidence type="ECO:0008006" key="4">
    <source>
        <dbReference type="Google" id="ProtNLM"/>
    </source>
</evidence>
<accession>A0ABV8VMG8</accession>
<keyword evidence="1" id="KW-0472">Membrane</keyword>
<name>A0ABV8VMG8_9NOCA</name>
<evidence type="ECO:0000313" key="3">
    <source>
        <dbReference type="Proteomes" id="UP001595844"/>
    </source>
</evidence>
<dbReference type="EMBL" id="JBHSDL010000028">
    <property type="protein sequence ID" value="MFC4376981.1"/>
    <property type="molecule type" value="Genomic_DNA"/>
</dbReference>
<feature type="transmembrane region" description="Helical" evidence="1">
    <location>
        <begin position="33"/>
        <end position="53"/>
    </location>
</feature>
<feature type="transmembrane region" description="Helical" evidence="1">
    <location>
        <begin position="7"/>
        <end position="27"/>
    </location>
</feature>
<sequence>MANTIDVVLVMGLFVGAVLYLVIATRLLLEYPWLPAALSVGLFALNLVNLVCLPSWVGGSVGQLLTGLVQIRGADGTRPSLRETGRVYFRDRRVFRIGGVHTAAPWMVVVRRQDTVEPMAPRRAEADAHTTGSYLEH</sequence>
<organism evidence="2 3">
    <name type="scientific">Nocardia halotolerans</name>
    <dbReference type="NCBI Taxonomy" id="1755878"/>
    <lineage>
        <taxon>Bacteria</taxon>
        <taxon>Bacillati</taxon>
        <taxon>Actinomycetota</taxon>
        <taxon>Actinomycetes</taxon>
        <taxon>Mycobacteriales</taxon>
        <taxon>Nocardiaceae</taxon>
        <taxon>Nocardia</taxon>
    </lineage>
</organism>
<proteinExistence type="predicted"/>